<dbReference type="Proteomes" id="UP001596189">
    <property type="component" value="Unassembled WGS sequence"/>
</dbReference>
<accession>A0ABW1JAU5</accession>
<dbReference type="EMBL" id="JBHSRD010000002">
    <property type="protein sequence ID" value="MFC6006392.1"/>
    <property type="molecule type" value="Genomic_DNA"/>
</dbReference>
<dbReference type="SUPFAM" id="SSF56281">
    <property type="entry name" value="Metallo-hydrolase/oxidoreductase"/>
    <property type="match status" value="1"/>
</dbReference>
<evidence type="ECO:0000313" key="9">
    <source>
        <dbReference type="Proteomes" id="UP001596189"/>
    </source>
</evidence>
<dbReference type="CDD" id="cd07711">
    <property type="entry name" value="MBLAC1-like_MBL-fold"/>
    <property type="match status" value="1"/>
</dbReference>
<comment type="function">
    <text evidence="6">Endoribonuclease that catalyzes the hydrolysis of histone-coding pre-mRNA 3'-end. Involved in histone pre-mRNA processing during the S-phase of the cell cycle, which is required for entering/progressing through S-phase. Cleaves histone pre-mRNA at a major and a minor cleavage site after the 5'-ACCCA-3' and the 5'-ACCCACA-3' sequence, respectively, and located downstream of the stem-loop. May require the presence of the HDE element located at the histone pre-RNA 3'-end to avoid non-specific cleavage.</text>
</comment>
<evidence type="ECO:0000256" key="6">
    <source>
        <dbReference type="ARBA" id="ARBA00045869"/>
    </source>
</evidence>
<comment type="catalytic activity">
    <reaction evidence="5">
        <text>a ribonucleotidyl-ribonucleotide-RNA + H2O = a 3'-end ribonucleotide-RNA + a 5'-end 5'-phospho-ribonucleoside-RNA + H(+)</text>
        <dbReference type="Rhea" id="RHEA:68096"/>
        <dbReference type="Rhea" id="RHEA-COMP:15179"/>
        <dbReference type="Rhea" id="RHEA-COMP:17355"/>
        <dbReference type="Rhea" id="RHEA-COMP:17428"/>
        <dbReference type="ChEBI" id="CHEBI:15377"/>
        <dbReference type="ChEBI" id="CHEBI:15378"/>
        <dbReference type="ChEBI" id="CHEBI:74896"/>
        <dbReference type="ChEBI" id="CHEBI:138282"/>
        <dbReference type="ChEBI" id="CHEBI:173118"/>
    </reaction>
    <physiologicalReaction direction="left-to-right" evidence="5">
        <dbReference type="Rhea" id="RHEA:68097"/>
    </physiologicalReaction>
</comment>
<sequence length="189" mass="20412">MTALLDVLTAGYVGDRVAGTVTLVRDGALVAVIDPGMVADRDRILGPLTDLQVAPGDVTDVVFSHHHPDHTVNAALFPNARIHDFQATYVDDQWIDREFEDDVALLSLSVRLMLTPGHTPQDVTTLVDTDRGLVACTHLWWSAGGPLEDPYAEDAATLRASRQRVLDLKPTLIVPGHGAPFVPLPSTPL</sequence>
<dbReference type="PANTHER" id="PTHR23200:SF48">
    <property type="entry name" value="METALLO-BETA-LACTAMASE DOMAIN-CONTAINING PROTEIN 1"/>
    <property type="match status" value="1"/>
</dbReference>
<comment type="subcellular location">
    <subcellularLocation>
        <location evidence="1">Cytoplasm</location>
        <location evidence="1">Cytosol</location>
    </subcellularLocation>
</comment>
<comment type="caution">
    <text evidence="8">The sequence shown here is derived from an EMBL/GenBank/DDBJ whole genome shotgun (WGS) entry which is preliminary data.</text>
</comment>
<gene>
    <name evidence="8" type="ORF">ACFQDO_04540</name>
</gene>
<evidence type="ECO:0000313" key="8">
    <source>
        <dbReference type="EMBL" id="MFC6006392.1"/>
    </source>
</evidence>
<proteinExistence type="predicted"/>
<evidence type="ECO:0000256" key="1">
    <source>
        <dbReference type="ARBA" id="ARBA00004514"/>
    </source>
</evidence>
<dbReference type="InterPro" id="IPR036866">
    <property type="entry name" value="RibonucZ/Hydroxyglut_hydro"/>
</dbReference>
<evidence type="ECO:0000256" key="3">
    <source>
        <dbReference type="ARBA" id="ARBA00014856"/>
    </source>
</evidence>
<dbReference type="RefSeq" id="WP_345717230.1">
    <property type="nucleotide sequence ID" value="NZ_BAABFP010000005.1"/>
</dbReference>
<comment type="subunit">
    <text evidence="2">Homodimer.</text>
</comment>
<reference evidence="9" key="1">
    <citation type="journal article" date="2019" name="Int. J. Syst. Evol. Microbiol.">
        <title>The Global Catalogue of Microorganisms (GCM) 10K type strain sequencing project: providing services to taxonomists for standard genome sequencing and annotation.</title>
        <authorList>
            <consortium name="The Broad Institute Genomics Platform"/>
            <consortium name="The Broad Institute Genome Sequencing Center for Infectious Disease"/>
            <person name="Wu L."/>
            <person name="Ma J."/>
        </authorList>
    </citation>
    <scope>NUCLEOTIDE SEQUENCE [LARGE SCALE GENOMIC DNA]</scope>
    <source>
        <strain evidence="9">KACC 14249</strain>
    </source>
</reference>
<evidence type="ECO:0000256" key="5">
    <source>
        <dbReference type="ARBA" id="ARBA00044690"/>
    </source>
</evidence>
<organism evidence="8 9">
    <name type="scientific">Angustibacter luteus</name>
    <dbReference type="NCBI Taxonomy" id="658456"/>
    <lineage>
        <taxon>Bacteria</taxon>
        <taxon>Bacillati</taxon>
        <taxon>Actinomycetota</taxon>
        <taxon>Actinomycetes</taxon>
        <taxon>Kineosporiales</taxon>
        <taxon>Kineosporiaceae</taxon>
    </lineage>
</organism>
<dbReference type="Gene3D" id="3.60.15.10">
    <property type="entry name" value="Ribonuclease Z/Hydroxyacylglutathione hydrolase-like"/>
    <property type="match status" value="1"/>
</dbReference>
<protein>
    <recommendedName>
        <fullName evidence="3">Metallo-beta-lactamase domain-containing protein 1</fullName>
    </recommendedName>
    <alternativeName>
        <fullName evidence="4">Endoribonuclease MBLAC1</fullName>
    </alternativeName>
</protein>
<name>A0ABW1JAU5_9ACTN</name>
<evidence type="ECO:0000256" key="4">
    <source>
        <dbReference type="ARBA" id="ARBA00032988"/>
    </source>
</evidence>
<evidence type="ECO:0000256" key="2">
    <source>
        <dbReference type="ARBA" id="ARBA00011738"/>
    </source>
</evidence>
<dbReference type="PANTHER" id="PTHR23200">
    <property type="entry name" value="METALLO-BETA-LACTAMASE DOMAIN-CONTAINING PROTEIN 1"/>
    <property type="match status" value="1"/>
</dbReference>
<dbReference type="Pfam" id="PF00753">
    <property type="entry name" value="Lactamase_B"/>
    <property type="match status" value="1"/>
</dbReference>
<feature type="domain" description="Metallo-beta-lactamase" evidence="7">
    <location>
        <begin position="18"/>
        <end position="177"/>
    </location>
</feature>
<dbReference type="InterPro" id="IPR001279">
    <property type="entry name" value="Metallo-B-lactamas"/>
</dbReference>
<evidence type="ECO:0000259" key="7">
    <source>
        <dbReference type="SMART" id="SM00849"/>
    </source>
</evidence>
<dbReference type="InterPro" id="IPR039344">
    <property type="entry name" value="MBLAC1"/>
</dbReference>
<dbReference type="SMART" id="SM00849">
    <property type="entry name" value="Lactamase_B"/>
    <property type="match status" value="1"/>
</dbReference>
<keyword evidence="9" id="KW-1185">Reference proteome</keyword>